<sequence length="95" mass="9838">MRGIIRVGEVMKRLVMLQALLAFAVFVLATALVSGRAQAVTPRETASSAEVGGCRCGGIVATPRTPLGKGLYVLAVDCGSVQQKTRKAKPGGVLL</sequence>
<organism evidence="1 2">
    <name type="scientific">Burkholderia ubonensis</name>
    <dbReference type="NCBI Taxonomy" id="101571"/>
    <lineage>
        <taxon>Bacteria</taxon>
        <taxon>Pseudomonadati</taxon>
        <taxon>Pseudomonadota</taxon>
        <taxon>Betaproteobacteria</taxon>
        <taxon>Burkholderiales</taxon>
        <taxon>Burkholderiaceae</taxon>
        <taxon>Burkholderia</taxon>
        <taxon>Burkholderia cepacia complex</taxon>
    </lineage>
</organism>
<comment type="caution">
    <text evidence="1">The sequence shown here is derived from an EMBL/GenBank/DDBJ whole genome shotgun (WGS) entry which is preliminary data.</text>
</comment>
<dbReference type="EMBL" id="LOXM01000141">
    <property type="protein sequence ID" value="KVG65592.1"/>
    <property type="molecule type" value="Genomic_DNA"/>
</dbReference>
<evidence type="ECO:0000313" key="1">
    <source>
        <dbReference type="EMBL" id="KVG65592.1"/>
    </source>
</evidence>
<proteinExistence type="predicted"/>
<dbReference type="Proteomes" id="UP000064029">
    <property type="component" value="Unassembled WGS sequence"/>
</dbReference>
<gene>
    <name evidence="1" type="ORF">WJ33_27195</name>
</gene>
<protein>
    <submittedName>
        <fullName evidence="1">Uncharacterized protein</fullName>
    </submittedName>
</protein>
<name>A0A103RD61_9BURK</name>
<accession>A0A103RD61</accession>
<dbReference type="AlphaFoldDB" id="A0A103RD61"/>
<reference evidence="1 2" key="1">
    <citation type="submission" date="2015-11" db="EMBL/GenBank/DDBJ databases">
        <title>Expanding the genomic diversity of Burkholderia species for the development of highly accurate diagnostics.</title>
        <authorList>
            <person name="Sahl J."/>
            <person name="Keim P."/>
            <person name="Wagner D."/>
        </authorList>
    </citation>
    <scope>NUCLEOTIDE SEQUENCE [LARGE SCALE GENOMIC DNA]</scope>
    <source>
        <strain evidence="1 2">MSMB2036</strain>
    </source>
</reference>
<evidence type="ECO:0000313" key="2">
    <source>
        <dbReference type="Proteomes" id="UP000064029"/>
    </source>
</evidence>